<comment type="subcellular location">
    <subcellularLocation>
        <location evidence="2">Membrane</location>
        <topology evidence="2">Single-pass membrane protein</topology>
    </subcellularLocation>
</comment>
<dbReference type="SUPFAM" id="SSF57850">
    <property type="entry name" value="RING/U-box"/>
    <property type="match status" value="1"/>
</dbReference>
<feature type="domain" description="RING-type" evidence="15">
    <location>
        <begin position="121"/>
        <end position="163"/>
    </location>
</feature>
<dbReference type="SMART" id="SM00184">
    <property type="entry name" value="RING"/>
    <property type="match status" value="1"/>
</dbReference>
<name>A0A5E4FHG0_PRUDU</name>
<dbReference type="PANTHER" id="PTHR46905:SF22">
    <property type="entry name" value="RING-TYPE E3 UBIQUITIN TRANSFERASE"/>
    <property type="match status" value="1"/>
</dbReference>
<dbReference type="AlphaFoldDB" id="A0A5E4FHG0"/>
<evidence type="ECO:0000256" key="8">
    <source>
        <dbReference type="ARBA" id="ARBA00022833"/>
    </source>
</evidence>
<dbReference type="InterPro" id="IPR013083">
    <property type="entry name" value="Znf_RING/FYVE/PHD"/>
</dbReference>
<dbReference type="EC" id="2.3.2.27" evidence="3"/>
<dbReference type="EMBL" id="CABIKO010000119">
    <property type="protein sequence ID" value="VVA27295.1"/>
    <property type="molecule type" value="Genomic_DNA"/>
</dbReference>
<dbReference type="GO" id="GO:0061630">
    <property type="term" value="F:ubiquitin protein ligase activity"/>
    <property type="evidence" value="ECO:0007669"/>
    <property type="project" value="UniProtKB-EC"/>
</dbReference>
<reference evidence="17" key="1">
    <citation type="journal article" date="2020" name="Plant J.">
        <title>Transposons played a major role in the diversification between the closely related almond and peach genomes: results from the almond genome sequence.</title>
        <authorList>
            <person name="Alioto T."/>
            <person name="Alexiou K.G."/>
            <person name="Bardil A."/>
            <person name="Barteri F."/>
            <person name="Castanera R."/>
            <person name="Cruz F."/>
            <person name="Dhingra A."/>
            <person name="Duval H."/>
            <person name="Fernandez I Marti A."/>
            <person name="Frias L."/>
            <person name="Galan B."/>
            <person name="Garcia J.L."/>
            <person name="Howad W."/>
            <person name="Gomez-Garrido J."/>
            <person name="Gut M."/>
            <person name="Julca I."/>
            <person name="Morata J."/>
            <person name="Puigdomenech P."/>
            <person name="Ribeca P."/>
            <person name="Rubio Cabetas M.J."/>
            <person name="Vlasova A."/>
            <person name="Wirthensohn M."/>
            <person name="Garcia-Mas J."/>
            <person name="Gabaldon T."/>
            <person name="Casacuberta J.M."/>
            <person name="Arus P."/>
        </authorList>
    </citation>
    <scope>NUCLEOTIDE SEQUENCE [LARGE SCALE GENOMIC DNA]</scope>
    <source>
        <strain evidence="17">cv. Texas</strain>
    </source>
</reference>
<dbReference type="InParanoid" id="A0A5E4FHG0"/>
<feature type="compositionally biased region" description="Pro residues" evidence="13">
    <location>
        <begin position="1"/>
        <end position="16"/>
    </location>
</feature>
<dbReference type="PROSITE" id="PS50089">
    <property type="entry name" value="ZF_RING_2"/>
    <property type="match status" value="1"/>
</dbReference>
<keyword evidence="8" id="KW-0862">Zinc</keyword>
<evidence type="ECO:0000313" key="16">
    <source>
        <dbReference type="EMBL" id="VVA27295.1"/>
    </source>
</evidence>
<comment type="catalytic activity">
    <reaction evidence="1">
        <text>S-ubiquitinyl-[E2 ubiquitin-conjugating enzyme]-L-cysteine + [acceptor protein]-L-lysine = [E2 ubiquitin-conjugating enzyme]-L-cysteine + N(6)-ubiquitinyl-[acceptor protein]-L-lysine.</text>
        <dbReference type="EC" id="2.3.2.27"/>
    </reaction>
</comment>
<dbReference type="InterPro" id="IPR001841">
    <property type="entry name" value="Znf_RING"/>
</dbReference>
<dbReference type="GO" id="GO:0016567">
    <property type="term" value="P:protein ubiquitination"/>
    <property type="evidence" value="ECO:0007669"/>
    <property type="project" value="InterPro"/>
</dbReference>
<keyword evidence="6" id="KW-0479">Metal-binding</keyword>
<keyword evidence="5 14" id="KW-0812">Transmembrane</keyword>
<dbReference type="Gramene" id="VVA27295">
    <property type="protein sequence ID" value="VVA27295"/>
    <property type="gene ID" value="Prudul26B029522"/>
</dbReference>
<evidence type="ECO:0000259" key="15">
    <source>
        <dbReference type="PROSITE" id="PS50089"/>
    </source>
</evidence>
<evidence type="ECO:0000256" key="6">
    <source>
        <dbReference type="ARBA" id="ARBA00022723"/>
    </source>
</evidence>
<evidence type="ECO:0000256" key="1">
    <source>
        <dbReference type="ARBA" id="ARBA00000900"/>
    </source>
</evidence>
<keyword evidence="12" id="KW-0863">Zinc-finger</keyword>
<gene>
    <name evidence="16" type="ORF">ALMOND_2B029522</name>
</gene>
<dbReference type="OMA" id="AAGCAIC"/>
<dbReference type="CDD" id="cd16461">
    <property type="entry name" value="RING-H2_EL5-like"/>
    <property type="match status" value="1"/>
</dbReference>
<dbReference type="GO" id="GO:0016020">
    <property type="term" value="C:membrane"/>
    <property type="evidence" value="ECO:0007669"/>
    <property type="project" value="UniProtKB-SubCell"/>
</dbReference>
<keyword evidence="10 14" id="KW-0472">Membrane</keyword>
<evidence type="ECO:0000313" key="17">
    <source>
        <dbReference type="Proteomes" id="UP000327085"/>
    </source>
</evidence>
<dbReference type="PANTHER" id="PTHR46905">
    <property type="entry name" value="RING-H2 FINGER PROTEIN ATL78"/>
    <property type="match status" value="1"/>
</dbReference>
<dbReference type="GO" id="GO:0008270">
    <property type="term" value="F:zinc ion binding"/>
    <property type="evidence" value="ECO:0007669"/>
    <property type="project" value="UniProtKB-KW"/>
</dbReference>
<feature type="region of interest" description="Disordered" evidence="13">
    <location>
        <begin position="1"/>
        <end position="20"/>
    </location>
</feature>
<keyword evidence="7" id="KW-0833">Ubl conjugation pathway</keyword>
<comment type="similarity">
    <text evidence="11">Belongs to the RING-type zinc finger family. ATL subfamily.</text>
</comment>
<evidence type="ECO:0000256" key="14">
    <source>
        <dbReference type="SAM" id="Phobius"/>
    </source>
</evidence>
<protein>
    <recommendedName>
        <fullName evidence="3">RING-type E3 ubiquitin transferase</fullName>
        <ecNumber evidence="3">2.3.2.27</ecNumber>
    </recommendedName>
</protein>
<dbReference type="Proteomes" id="UP000327085">
    <property type="component" value="Chromosome 4"/>
</dbReference>
<sequence>MAQTPPPIPPIPPIPSPTSIRTLCDQDPHHDQLQPPNHLNSMVILAAIFCAFVCALGLNSMLQCVFQCANRALTEPVQWVASRRLNSGLKKEEMVALPTTTYSANLNTSPSSSSSSSSSGCAICLVDFSDGDKIRVLPKCNHWFHVACIDKWLLHHSSCPTCRHRLKSSGSMPSLAEIVTT</sequence>
<proteinExistence type="inferred from homology"/>
<evidence type="ECO:0000256" key="5">
    <source>
        <dbReference type="ARBA" id="ARBA00022692"/>
    </source>
</evidence>
<evidence type="ECO:0000256" key="4">
    <source>
        <dbReference type="ARBA" id="ARBA00022679"/>
    </source>
</evidence>
<keyword evidence="9 14" id="KW-1133">Transmembrane helix</keyword>
<evidence type="ECO:0000256" key="11">
    <source>
        <dbReference type="ARBA" id="ARBA00024209"/>
    </source>
</evidence>
<evidence type="ECO:0000256" key="2">
    <source>
        <dbReference type="ARBA" id="ARBA00004167"/>
    </source>
</evidence>
<accession>A0A5E4FHG0</accession>
<evidence type="ECO:0000256" key="12">
    <source>
        <dbReference type="PROSITE-ProRule" id="PRU00175"/>
    </source>
</evidence>
<feature type="transmembrane region" description="Helical" evidence="14">
    <location>
        <begin position="42"/>
        <end position="62"/>
    </location>
</feature>
<evidence type="ECO:0000256" key="3">
    <source>
        <dbReference type="ARBA" id="ARBA00012483"/>
    </source>
</evidence>
<dbReference type="Pfam" id="PF13639">
    <property type="entry name" value="zf-RING_2"/>
    <property type="match status" value="1"/>
</dbReference>
<dbReference type="Gene3D" id="3.30.40.10">
    <property type="entry name" value="Zinc/RING finger domain, C3HC4 (zinc finger)"/>
    <property type="match status" value="1"/>
</dbReference>
<organism evidence="16 17">
    <name type="scientific">Prunus dulcis</name>
    <name type="common">Almond</name>
    <name type="synonym">Amygdalus dulcis</name>
    <dbReference type="NCBI Taxonomy" id="3755"/>
    <lineage>
        <taxon>Eukaryota</taxon>
        <taxon>Viridiplantae</taxon>
        <taxon>Streptophyta</taxon>
        <taxon>Embryophyta</taxon>
        <taxon>Tracheophyta</taxon>
        <taxon>Spermatophyta</taxon>
        <taxon>Magnoliopsida</taxon>
        <taxon>eudicotyledons</taxon>
        <taxon>Gunneridae</taxon>
        <taxon>Pentapetalae</taxon>
        <taxon>rosids</taxon>
        <taxon>fabids</taxon>
        <taxon>Rosales</taxon>
        <taxon>Rosaceae</taxon>
        <taxon>Amygdaloideae</taxon>
        <taxon>Amygdaleae</taxon>
        <taxon>Prunus</taxon>
    </lineage>
</organism>
<evidence type="ECO:0000256" key="10">
    <source>
        <dbReference type="ARBA" id="ARBA00023136"/>
    </source>
</evidence>
<keyword evidence="4" id="KW-0808">Transferase</keyword>
<evidence type="ECO:0000256" key="13">
    <source>
        <dbReference type="SAM" id="MobiDB-lite"/>
    </source>
</evidence>
<evidence type="ECO:0000256" key="9">
    <source>
        <dbReference type="ARBA" id="ARBA00022989"/>
    </source>
</evidence>
<dbReference type="InterPro" id="IPR044602">
    <property type="entry name" value="ATL10/ATL72-79-like"/>
</dbReference>
<evidence type="ECO:0000256" key="7">
    <source>
        <dbReference type="ARBA" id="ARBA00022786"/>
    </source>
</evidence>